<proteinExistence type="predicted"/>
<protein>
    <submittedName>
        <fullName evidence="1">Guanylate-binding protein 4-like isoform X3</fullName>
    </submittedName>
</protein>
<evidence type="ECO:0000313" key="2">
    <source>
        <dbReference type="EMBL" id="MBX29841.1"/>
    </source>
</evidence>
<dbReference type="AlphaFoldDB" id="A0A2P2MHZ9"/>
<dbReference type="EMBL" id="GGEC01049357">
    <property type="protein sequence ID" value="MBX29841.1"/>
    <property type="molecule type" value="Transcribed_RNA"/>
</dbReference>
<evidence type="ECO:0000313" key="1">
    <source>
        <dbReference type="EMBL" id="MBX29830.1"/>
    </source>
</evidence>
<accession>A0A2P2MHZ9</accession>
<name>A0A2P2MHZ9_RHIMU</name>
<organism evidence="2">
    <name type="scientific">Rhizophora mucronata</name>
    <name type="common">Asiatic mangrove</name>
    <dbReference type="NCBI Taxonomy" id="61149"/>
    <lineage>
        <taxon>Eukaryota</taxon>
        <taxon>Viridiplantae</taxon>
        <taxon>Streptophyta</taxon>
        <taxon>Embryophyta</taxon>
        <taxon>Tracheophyta</taxon>
        <taxon>Spermatophyta</taxon>
        <taxon>Magnoliopsida</taxon>
        <taxon>eudicotyledons</taxon>
        <taxon>Gunneridae</taxon>
        <taxon>Pentapetalae</taxon>
        <taxon>rosids</taxon>
        <taxon>fabids</taxon>
        <taxon>Malpighiales</taxon>
        <taxon>Rhizophoraceae</taxon>
        <taxon>Rhizophora</taxon>
    </lineage>
</organism>
<dbReference type="EMBL" id="GGEC01049346">
    <property type="protein sequence ID" value="MBX29830.1"/>
    <property type="molecule type" value="Transcribed_RNA"/>
</dbReference>
<sequence length="67" mass="7502">MKPFNMSLIMMVSFPPAVSVEDMIVILSVIATFFNKRLDGCLYFAGDKNIDLVIALFDLNSNLMNIV</sequence>
<reference evidence="2" key="1">
    <citation type="submission" date="2018-02" db="EMBL/GenBank/DDBJ databases">
        <title>Rhizophora mucronata_Transcriptome.</title>
        <authorList>
            <person name="Meera S.P."/>
            <person name="Sreeshan A."/>
            <person name="Augustine A."/>
        </authorList>
    </citation>
    <scope>NUCLEOTIDE SEQUENCE</scope>
    <source>
        <tissue evidence="2">Leaf</tissue>
    </source>
</reference>